<feature type="transmembrane region" description="Helical" evidence="5">
    <location>
        <begin position="263"/>
        <end position="285"/>
    </location>
</feature>
<evidence type="ECO:0000256" key="1">
    <source>
        <dbReference type="ARBA" id="ARBA00004141"/>
    </source>
</evidence>
<dbReference type="GO" id="GO:0055085">
    <property type="term" value="P:transmembrane transport"/>
    <property type="evidence" value="ECO:0007669"/>
    <property type="project" value="InterPro"/>
</dbReference>
<feature type="transmembrane region" description="Helical" evidence="5">
    <location>
        <begin position="183"/>
        <end position="205"/>
    </location>
</feature>
<evidence type="ECO:0000259" key="6">
    <source>
        <dbReference type="Pfam" id="PF00916"/>
    </source>
</evidence>
<comment type="subcellular location">
    <subcellularLocation>
        <location evidence="1">Membrane</location>
        <topology evidence="1">Multi-pass membrane protein</topology>
    </subcellularLocation>
</comment>
<dbReference type="RefSeq" id="WP_066183007.1">
    <property type="nucleotide sequence ID" value="NZ_LQZT01000048.1"/>
</dbReference>
<dbReference type="AlphaFoldDB" id="A0A1C1YR04"/>
<comment type="caution">
    <text evidence="7">The sequence shown here is derived from an EMBL/GenBank/DDBJ whole genome shotgun (WGS) entry which is preliminary data.</text>
</comment>
<gene>
    <name evidence="7" type="ORF">AWJ14_11955</name>
</gene>
<dbReference type="InterPro" id="IPR001902">
    <property type="entry name" value="SLC26A/SulP_fam"/>
</dbReference>
<feature type="transmembrane region" description="Helical" evidence="5">
    <location>
        <begin position="393"/>
        <end position="421"/>
    </location>
</feature>
<dbReference type="OrthoDB" id="9769739at2"/>
<feature type="transmembrane region" description="Helical" evidence="5">
    <location>
        <begin position="34"/>
        <end position="58"/>
    </location>
</feature>
<reference evidence="7 8" key="1">
    <citation type="submission" date="2015-12" db="EMBL/GenBank/DDBJ databases">
        <authorList>
            <person name="Shamseldin A."/>
            <person name="Moawad H."/>
            <person name="Abd El-Rahim W.M."/>
            <person name="Sadowsky M.J."/>
        </authorList>
    </citation>
    <scope>NUCLEOTIDE SEQUENCE [LARGE SCALE GENOMIC DNA]</scope>
    <source>
        <strain evidence="7 8">JC234</strain>
    </source>
</reference>
<evidence type="ECO:0000256" key="2">
    <source>
        <dbReference type="ARBA" id="ARBA00022692"/>
    </source>
</evidence>
<evidence type="ECO:0000256" key="3">
    <source>
        <dbReference type="ARBA" id="ARBA00022989"/>
    </source>
</evidence>
<keyword evidence="3 5" id="KW-1133">Transmembrane helix</keyword>
<feature type="transmembrane region" description="Helical" evidence="5">
    <location>
        <begin position="343"/>
        <end position="373"/>
    </location>
</feature>
<dbReference type="InterPro" id="IPR011547">
    <property type="entry name" value="SLC26A/SulP_dom"/>
</dbReference>
<feature type="transmembrane region" description="Helical" evidence="5">
    <location>
        <begin position="64"/>
        <end position="80"/>
    </location>
</feature>
<dbReference type="Pfam" id="PF00916">
    <property type="entry name" value="Sulfate_transp"/>
    <property type="match status" value="1"/>
</dbReference>
<dbReference type="PANTHER" id="PTHR11814">
    <property type="entry name" value="SULFATE TRANSPORTER"/>
    <property type="match status" value="1"/>
</dbReference>
<feature type="transmembrane region" description="Helical" evidence="5">
    <location>
        <begin position="139"/>
        <end position="163"/>
    </location>
</feature>
<feature type="transmembrane region" description="Helical" evidence="5">
    <location>
        <begin position="212"/>
        <end position="231"/>
    </location>
</feature>
<name>A0A1C1YR04_9HYPH</name>
<feature type="transmembrane region" description="Helical" evidence="5">
    <location>
        <begin position="109"/>
        <end position="127"/>
    </location>
</feature>
<evidence type="ECO:0000313" key="8">
    <source>
        <dbReference type="Proteomes" id="UP000094795"/>
    </source>
</evidence>
<dbReference type="EMBL" id="LQZT01000048">
    <property type="protein sequence ID" value="OCW55939.1"/>
    <property type="molecule type" value="Genomic_DNA"/>
</dbReference>
<evidence type="ECO:0000256" key="4">
    <source>
        <dbReference type="ARBA" id="ARBA00023136"/>
    </source>
</evidence>
<dbReference type="Proteomes" id="UP000094795">
    <property type="component" value="Unassembled WGS sequence"/>
</dbReference>
<accession>A0A1C1YR04</accession>
<keyword evidence="8" id="KW-1185">Reference proteome</keyword>
<dbReference type="GO" id="GO:0016020">
    <property type="term" value="C:membrane"/>
    <property type="evidence" value="ECO:0007669"/>
    <property type="project" value="UniProtKB-SubCell"/>
</dbReference>
<dbReference type="STRING" id="1480615.AWJ14_11955"/>
<evidence type="ECO:0000256" key="5">
    <source>
        <dbReference type="SAM" id="Phobius"/>
    </source>
</evidence>
<feature type="domain" description="SLC26A/SulP transporter" evidence="6">
    <location>
        <begin position="34"/>
        <end position="398"/>
    </location>
</feature>
<evidence type="ECO:0000313" key="7">
    <source>
        <dbReference type="EMBL" id="OCW55939.1"/>
    </source>
</evidence>
<organism evidence="7 8">
    <name type="scientific">Hoeflea olei</name>
    <dbReference type="NCBI Taxonomy" id="1480615"/>
    <lineage>
        <taxon>Bacteria</taxon>
        <taxon>Pseudomonadati</taxon>
        <taxon>Pseudomonadota</taxon>
        <taxon>Alphaproteobacteria</taxon>
        <taxon>Hyphomicrobiales</taxon>
        <taxon>Rhizobiaceae</taxon>
        <taxon>Hoeflea</taxon>
    </lineage>
</organism>
<keyword evidence="2 5" id="KW-0812">Transmembrane</keyword>
<proteinExistence type="predicted"/>
<protein>
    <submittedName>
        <fullName evidence="7">Sulfate permease</fullName>
    </submittedName>
</protein>
<sequence length="438" mass="45338">MNDQAEAAETARKRHGIFHPKILTTLRTYDGPTFLADFGAGLTVAMVALPLAMAIAIASGANPGVGLVTAIVAGFVISALGGSRVQIGGPTGAFIVVVYSVILDHGYDGLVLATFMAGLILIVAGVFRAGRLIRHVPEPVINGFTIGIGVIIGSSQIADFFGLTVEGKMPADFIPKLEVLWQSAGSFSAPSAVIAVVTMVLIVAFRRAAPKLPGLVVAVGLTSAAVAVFGLDVETIASRFGAIQSSLPSPTLPSITLERLVDLLPSALIIAFLAGVESLLSALVADRMAGTAHRSNTEIVAQGVANCASALFAGLPATGAIARTATNIRAGAKTPMAGILHALFLLAFMMLAAPLAGLLALPALAAVLVLTAWNMAEPQHFMERMRTRRSDQVLLLMTLVLTVLADLTVAIGAGVAVGLMLRLKRRGLPESDWHAPDR</sequence>
<keyword evidence="4 5" id="KW-0472">Membrane</keyword>